<dbReference type="Pfam" id="PF04248">
    <property type="entry name" value="NTP_transf_9"/>
    <property type="match status" value="2"/>
</dbReference>
<proteinExistence type="predicted"/>
<dbReference type="EMBL" id="JACHIV010000001">
    <property type="protein sequence ID" value="MBB5072867.1"/>
    <property type="molecule type" value="Genomic_DNA"/>
</dbReference>
<keyword evidence="3" id="KW-1185">Reference proteome</keyword>
<dbReference type="InterPro" id="IPR007361">
    <property type="entry name" value="DUF427"/>
</dbReference>
<accession>A0A840NXP4</accession>
<dbReference type="Proteomes" id="UP000580474">
    <property type="component" value="Unassembled WGS sequence"/>
</dbReference>
<feature type="domain" description="DUF427" evidence="1">
    <location>
        <begin position="162"/>
        <end position="252"/>
    </location>
</feature>
<feature type="domain" description="DUF427" evidence="1">
    <location>
        <begin position="38"/>
        <end position="129"/>
    </location>
</feature>
<dbReference type="InterPro" id="IPR038694">
    <property type="entry name" value="DUF427_sf"/>
</dbReference>
<protein>
    <submittedName>
        <fullName evidence="2">Uncharacterized protein (DUF427 family)</fullName>
    </submittedName>
</protein>
<dbReference type="AlphaFoldDB" id="A0A840NXP4"/>
<gene>
    <name evidence="2" type="ORF">BJ969_005955</name>
</gene>
<dbReference type="PANTHER" id="PTHR34310:SF9">
    <property type="entry name" value="BLR5716 PROTEIN"/>
    <property type="match status" value="1"/>
</dbReference>
<comment type="caution">
    <text evidence="2">The sequence shown here is derived from an EMBL/GenBank/DDBJ whole genome shotgun (WGS) entry which is preliminary data.</text>
</comment>
<name>A0A840NXP4_9PSEU</name>
<evidence type="ECO:0000313" key="2">
    <source>
        <dbReference type="EMBL" id="MBB5072867.1"/>
    </source>
</evidence>
<dbReference type="RefSeq" id="WP_184484499.1">
    <property type="nucleotide sequence ID" value="NZ_JACHIV010000001.1"/>
</dbReference>
<dbReference type="Gene3D" id="2.170.150.40">
    <property type="entry name" value="Domain of unknown function (DUF427)"/>
    <property type="match status" value="2"/>
</dbReference>
<organism evidence="2 3">
    <name type="scientific">Saccharopolyspora gloriosae</name>
    <dbReference type="NCBI Taxonomy" id="455344"/>
    <lineage>
        <taxon>Bacteria</taxon>
        <taxon>Bacillati</taxon>
        <taxon>Actinomycetota</taxon>
        <taxon>Actinomycetes</taxon>
        <taxon>Pseudonocardiales</taxon>
        <taxon>Pseudonocardiaceae</taxon>
        <taxon>Saccharopolyspora</taxon>
    </lineage>
</organism>
<dbReference type="PANTHER" id="PTHR34310">
    <property type="entry name" value="DUF427 DOMAIN PROTEIN (AFU_ORTHOLOGUE AFUA_3G02220)"/>
    <property type="match status" value="1"/>
</dbReference>
<evidence type="ECO:0000313" key="3">
    <source>
        <dbReference type="Proteomes" id="UP000580474"/>
    </source>
</evidence>
<evidence type="ECO:0000259" key="1">
    <source>
        <dbReference type="Pfam" id="PF04248"/>
    </source>
</evidence>
<reference evidence="2 3" key="1">
    <citation type="submission" date="2020-08" db="EMBL/GenBank/DDBJ databases">
        <title>Sequencing the genomes of 1000 actinobacteria strains.</title>
        <authorList>
            <person name="Klenk H.-P."/>
        </authorList>
    </citation>
    <scope>NUCLEOTIDE SEQUENCE [LARGE SCALE GENOMIC DNA]</scope>
    <source>
        <strain evidence="2 3">DSM 45582</strain>
    </source>
</reference>
<sequence>MALTLGGGPLTTRPPEAVNYRIDGPPHRLFLHDFPRRVRALFGGEVVLDSDRARLLHESNLLPQLYVPTEDVRTDLLQPTSHSTHCPFKGDAAYHSVRAGDRIAENAVWHYPRPTESAPWLEGLVALYWGSMDAWFDEDEEVFGHIRDPYHRFDVRSTGRHVRVLAGDVVVAESRRAKLLSETGLPNRYYLPREDVRTELLEPSATHTVCPYKGTASYASLRVGERRLPDAAWSYPEPFDGALAIADRLCFLSDDLTTEIDGEPL</sequence>